<accession>A0ABW4LFN6</accession>
<name>A0ABW4LFN6_9MICO</name>
<dbReference type="EMBL" id="JBHUEA010000019">
    <property type="protein sequence ID" value="MFD1722313.1"/>
    <property type="molecule type" value="Genomic_DNA"/>
</dbReference>
<dbReference type="Proteomes" id="UP001597347">
    <property type="component" value="Unassembled WGS sequence"/>
</dbReference>
<feature type="domain" description="UspA" evidence="1">
    <location>
        <begin position="133"/>
        <end position="262"/>
    </location>
</feature>
<comment type="caution">
    <text evidence="2">The sequence shown here is derived from an EMBL/GenBank/DDBJ whole genome shotgun (WGS) entry which is preliminary data.</text>
</comment>
<dbReference type="SUPFAM" id="SSF52402">
    <property type="entry name" value="Adenine nucleotide alpha hydrolases-like"/>
    <property type="match status" value="2"/>
</dbReference>
<feature type="domain" description="UspA" evidence="1">
    <location>
        <begin position="1"/>
        <end position="123"/>
    </location>
</feature>
<proteinExistence type="predicted"/>
<evidence type="ECO:0000259" key="1">
    <source>
        <dbReference type="Pfam" id="PF00582"/>
    </source>
</evidence>
<sequence>MARRVVVGWDGSAAAASALDWAVRRSPDAERIEVVEVDAGRHRVEQRRDPEEAAASVRQEHPWLEVEVVRERGAVGRALAARSSAECLVVLGGRGNEERRLGHRTSTAYRVVLGADGPVAVIPAGYRSGRDVVLGVVDRADARVVALTAAAEAARRHQRLIAVHATSSMLGLADLVDGQDRTREHQEAEALFDEVLAPVRDAHPDLPVVRRTVRGRPSDVLLAASRNAALLVLGRDVERPQRGRPVTHSSMLLSRSPVMVVPPATRL</sequence>
<organism evidence="2 3">
    <name type="scientific">Amnibacterium endophyticum</name>
    <dbReference type="NCBI Taxonomy" id="2109337"/>
    <lineage>
        <taxon>Bacteria</taxon>
        <taxon>Bacillati</taxon>
        <taxon>Actinomycetota</taxon>
        <taxon>Actinomycetes</taxon>
        <taxon>Micrococcales</taxon>
        <taxon>Microbacteriaceae</taxon>
        <taxon>Amnibacterium</taxon>
    </lineage>
</organism>
<keyword evidence="3" id="KW-1185">Reference proteome</keyword>
<dbReference type="Gene3D" id="3.40.50.620">
    <property type="entry name" value="HUPs"/>
    <property type="match status" value="2"/>
</dbReference>
<dbReference type="InterPro" id="IPR006016">
    <property type="entry name" value="UspA"/>
</dbReference>
<evidence type="ECO:0000313" key="2">
    <source>
        <dbReference type="EMBL" id="MFD1722313.1"/>
    </source>
</evidence>
<dbReference type="Pfam" id="PF00582">
    <property type="entry name" value="Usp"/>
    <property type="match status" value="2"/>
</dbReference>
<dbReference type="RefSeq" id="WP_377935305.1">
    <property type="nucleotide sequence ID" value="NZ_JBHUEA010000019.1"/>
</dbReference>
<dbReference type="InterPro" id="IPR014729">
    <property type="entry name" value="Rossmann-like_a/b/a_fold"/>
</dbReference>
<evidence type="ECO:0000313" key="3">
    <source>
        <dbReference type="Proteomes" id="UP001597347"/>
    </source>
</evidence>
<protein>
    <submittedName>
        <fullName evidence="2">Universal stress protein</fullName>
    </submittedName>
</protein>
<reference evidence="3" key="1">
    <citation type="journal article" date="2019" name="Int. J. Syst. Evol. Microbiol.">
        <title>The Global Catalogue of Microorganisms (GCM) 10K type strain sequencing project: providing services to taxonomists for standard genome sequencing and annotation.</title>
        <authorList>
            <consortium name="The Broad Institute Genomics Platform"/>
            <consortium name="The Broad Institute Genome Sequencing Center for Infectious Disease"/>
            <person name="Wu L."/>
            <person name="Ma J."/>
        </authorList>
    </citation>
    <scope>NUCLEOTIDE SEQUENCE [LARGE SCALE GENOMIC DNA]</scope>
    <source>
        <strain evidence="3">CGMCC 1.12471</strain>
    </source>
</reference>
<gene>
    <name evidence="2" type="ORF">ACFSBI_12210</name>
</gene>